<evidence type="ECO:0000256" key="1">
    <source>
        <dbReference type="SAM" id="MobiDB-lite"/>
    </source>
</evidence>
<feature type="compositionally biased region" description="Low complexity" evidence="1">
    <location>
        <begin position="557"/>
        <end position="568"/>
    </location>
</feature>
<feature type="region of interest" description="Disordered" evidence="1">
    <location>
        <begin position="525"/>
        <end position="580"/>
    </location>
</feature>
<protein>
    <submittedName>
        <fullName evidence="2">Uncharacterized protein</fullName>
    </submittedName>
</protein>
<dbReference type="Gene3D" id="3.90.228.10">
    <property type="match status" value="1"/>
</dbReference>
<evidence type="ECO:0000313" key="2">
    <source>
        <dbReference type="EMBL" id="ETW06422.1"/>
    </source>
</evidence>
<dbReference type="AlphaFoldDB" id="A0A024UKS2"/>
<dbReference type="GeneID" id="20079732"/>
<dbReference type="OrthoDB" id="191287at2759"/>
<accession>A0A024UKS2</accession>
<gene>
    <name evidence="2" type="ORF">H310_02682</name>
</gene>
<reference evidence="2" key="1">
    <citation type="submission" date="2013-12" db="EMBL/GenBank/DDBJ databases">
        <title>The Genome Sequence of Aphanomyces invadans NJM9701.</title>
        <authorList>
            <consortium name="The Broad Institute Genomics Platform"/>
            <person name="Russ C."/>
            <person name="Tyler B."/>
            <person name="van West P."/>
            <person name="Dieguez-Uribeondo J."/>
            <person name="Young S.K."/>
            <person name="Zeng Q."/>
            <person name="Gargeya S."/>
            <person name="Fitzgerald M."/>
            <person name="Abouelleil A."/>
            <person name="Alvarado L."/>
            <person name="Chapman S.B."/>
            <person name="Gainer-Dewar J."/>
            <person name="Goldberg J."/>
            <person name="Griggs A."/>
            <person name="Gujja S."/>
            <person name="Hansen M."/>
            <person name="Howarth C."/>
            <person name="Imamovic A."/>
            <person name="Ireland A."/>
            <person name="Larimer J."/>
            <person name="McCowan C."/>
            <person name="Murphy C."/>
            <person name="Pearson M."/>
            <person name="Poon T.W."/>
            <person name="Priest M."/>
            <person name="Roberts A."/>
            <person name="Saif S."/>
            <person name="Shea T."/>
            <person name="Sykes S."/>
            <person name="Wortman J."/>
            <person name="Nusbaum C."/>
            <person name="Birren B."/>
        </authorList>
    </citation>
    <scope>NUCLEOTIDE SEQUENCE [LARGE SCALE GENOMIC DNA]</scope>
    <source>
        <strain evidence="2">NJM9701</strain>
    </source>
</reference>
<sequence length="580" mass="63015">MASTTFRGLNSGELYCRVVSKQASSGTAPCAVVSHLNADMATFLSLPLPAPSEHTAKRAFLRAHRAQRRRKAQFQIDHIRATAAAVASPTTTAVHVEALSCTAESYVTEFASCRRIVDEALMGYVLRFYATVEAERRHIHHVRAMAQAVVDAALNRAKRNLHLDIFALYLESDSAGQVQFRRLDPSHPQGVRCRRAALENARSHAPRMQVVDVYKIENPTVLDRFQSIVASLPSPKVKGLFCTVPATAIERCVAYGMHAGNDGPVAVFKASWYSMDNGAGSTATYAQQVATAATFMEFPKRFSRYSSLSDAMDLAADTTTPGTEHDPSQKTTQFLALCRVVMQHVAIVPSASASPSFPPTSIDTMYFHAEEEYFVRHGHYVVPEFLIQVEVDASVAPLGACPSNSAAGIEHDHEDLPPVLAPTLHGPHDALPRPTAFPFEPAAPTNVGGGGYGNNAVKGLRKTKPELFGTTALRAEPVPVVSEPWTPDQLKTQWQGVQQSVFHATVAALHEFWDHMGQAWRLHRDNSTSSSLGPNNQSASDSHDPLASDQTNKAKVKSSLQSKVKSVVARSPYLPAPPGR</sequence>
<proteinExistence type="predicted"/>
<dbReference type="VEuPathDB" id="FungiDB:H310_02682"/>
<name>A0A024UKS2_9STRA</name>
<dbReference type="eggNOG" id="ENOG502S7A4">
    <property type="taxonomic scope" value="Eukaryota"/>
</dbReference>
<dbReference type="EMBL" id="KI913955">
    <property type="protein sequence ID" value="ETW06422.1"/>
    <property type="molecule type" value="Genomic_DNA"/>
</dbReference>
<feature type="compositionally biased region" description="Polar residues" evidence="1">
    <location>
        <begin position="527"/>
        <end position="540"/>
    </location>
</feature>
<organism evidence="2">
    <name type="scientific">Aphanomyces invadans</name>
    <dbReference type="NCBI Taxonomy" id="157072"/>
    <lineage>
        <taxon>Eukaryota</taxon>
        <taxon>Sar</taxon>
        <taxon>Stramenopiles</taxon>
        <taxon>Oomycota</taxon>
        <taxon>Saprolegniomycetes</taxon>
        <taxon>Saprolegniales</taxon>
        <taxon>Verrucalvaceae</taxon>
        <taxon>Aphanomyces</taxon>
    </lineage>
</organism>
<dbReference type="RefSeq" id="XP_008864497.1">
    <property type="nucleotide sequence ID" value="XM_008866275.1"/>
</dbReference>